<dbReference type="KEGG" id="ssl:SS1G_06377"/>
<dbReference type="GeneID" id="5488457"/>
<evidence type="ECO:0000313" key="1">
    <source>
        <dbReference type="EMBL" id="EDO03896.1"/>
    </source>
</evidence>
<keyword evidence="2" id="KW-1185">Reference proteome</keyword>
<accession>A7EM30</accession>
<dbReference type="AlphaFoldDB" id="A7EM30"/>
<dbReference type="InParanoid" id="A7EM30"/>
<proteinExistence type="predicted"/>
<dbReference type="EMBL" id="CH476628">
    <property type="protein sequence ID" value="EDO03896.1"/>
    <property type="molecule type" value="Genomic_DNA"/>
</dbReference>
<sequence length="52" mass="5671">MCGCDRMITGVAGSAGFGVMHGNDSDGMKNFQVKPHLGLDDIEYYAMQMNKK</sequence>
<reference evidence="2" key="1">
    <citation type="journal article" date="2011" name="PLoS Genet.">
        <title>Genomic analysis of the necrotrophic fungal pathogens Sclerotinia sclerotiorum and Botrytis cinerea.</title>
        <authorList>
            <person name="Amselem J."/>
            <person name="Cuomo C.A."/>
            <person name="van Kan J.A."/>
            <person name="Viaud M."/>
            <person name="Benito E.P."/>
            <person name="Couloux A."/>
            <person name="Coutinho P.M."/>
            <person name="de Vries R.P."/>
            <person name="Dyer P.S."/>
            <person name="Fillinger S."/>
            <person name="Fournier E."/>
            <person name="Gout L."/>
            <person name="Hahn M."/>
            <person name="Kohn L."/>
            <person name="Lapalu N."/>
            <person name="Plummer K.M."/>
            <person name="Pradier J.M."/>
            <person name="Quevillon E."/>
            <person name="Sharon A."/>
            <person name="Simon A."/>
            <person name="ten Have A."/>
            <person name="Tudzynski B."/>
            <person name="Tudzynski P."/>
            <person name="Wincker P."/>
            <person name="Andrew M."/>
            <person name="Anthouard V."/>
            <person name="Beever R.E."/>
            <person name="Beffa R."/>
            <person name="Benoit I."/>
            <person name="Bouzid O."/>
            <person name="Brault B."/>
            <person name="Chen Z."/>
            <person name="Choquer M."/>
            <person name="Collemare J."/>
            <person name="Cotton P."/>
            <person name="Danchin E.G."/>
            <person name="Da Silva C."/>
            <person name="Gautier A."/>
            <person name="Giraud C."/>
            <person name="Giraud T."/>
            <person name="Gonzalez C."/>
            <person name="Grossetete S."/>
            <person name="Guldener U."/>
            <person name="Henrissat B."/>
            <person name="Howlett B.J."/>
            <person name="Kodira C."/>
            <person name="Kretschmer M."/>
            <person name="Lappartient A."/>
            <person name="Leroch M."/>
            <person name="Levis C."/>
            <person name="Mauceli E."/>
            <person name="Neuveglise C."/>
            <person name="Oeser B."/>
            <person name="Pearson M."/>
            <person name="Poulain J."/>
            <person name="Poussereau N."/>
            <person name="Quesneville H."/>
            <person name="Rascle C."/>
            <person name="Schumacher J."/>
            <person name="Segurens B."/>
            <person name="Sexton A."/>
            <person name="Silva E."/>
            <person name="Sirven C."/>
            <person name="Soanes D.M."/>
            <person name="Talbot N.J."/>
            <person name="Templeton M."/>
            <person name="Yandava C."/>
            <person name="Yarden O."/>
            <person name="Zeng Q."/>
            <person name="Rollins J.A."/>
            <person name="Lebrun M.H."/>
            <person name="Dickman M."/>
        </authorList>
    </citation>
    <scope>NUCLEOTIDE SEQUENCE [LARGE SCALE GENOMIC DNA]</scope>
    <source>
        <strain evidence="2">ATCC 18683 / 1980 / Ss-1</strain>
    </source>
</reference>
<evidence type="ECO:0000313" key="2">
    <source>
        <dbReference type="Proteomes" id="UP000001312"/>
    </source>
</evidence>
<dbReference type="Proteomes" id="UP000001312">
    <property type="component" value="Unassembled WGS sequence"/>
</dbReference>
<protein>
    <submittedName>
        <fullName evidence="1">Uncharacterized protein</fullName>
    </submittedName>
</protein>
<name>A7EM30_SCLS1</name>
<organism evidence="1 2">
    <name type="scientific">Sclerotinia sclerotiorum (strain ATCC 18683 / 1980 / Ss-1)</name>
    <name type="common">White mold</name>
    <name type="synonym">Whetzelinia sclerotiorum</name>
    <dbReference type="NCBI Taxonomy" id="665079"/>
    <lineage>
        <taxon>Eukaryota</taxon>
        <taxon>Fungi</taxon>
        <taxon>Dikarya</taxon>
        <taxon>Ascomycota</taxon>
        <taxon>Pezizomycotina</taxon>
        <taxon>Leotiomycetes</taxon>
        <taxon>Helotiales</taxon>
        <taxon>Sclerotiniaceae</taxon>
        <taxon>Sclerotinia</taxon>
    </lineage>
</organism>
<dbReference type="RefSeq" id="XP_001592138.1">
    <property type="nucleotide sequence ID" value="XM_001592088.1"/>
</dbReference>
<gene>
    <name evidence="1" type="ORF">SS1G_06377</name>
</gene>